<dbReference type="InterPro" id="IPR052929">
    <property type="entry name" value="RNase_H-like_EbsB-rel"/>
</dbReference>
<dbReference type="EMBL" id="JAHUZN010000006">
    <property type="protein sequence ID" value="KAG8490621.1"/>
    <property type="molecule type" value="Genomic_DNA"/>
</dbReference>
<sequence>MAQFNISLLAKQGWRIINNLNSLVARVLKAKYFPNNDFINSRLENTTSYTWISIWATKGILAEGLCWRVGTSMNVTINNDASIPDAETFRLSSFVHNMQDSKVTELIDTNKRIWKRELIVNTFLEGDAKKILRIPLAQEPHDHFLVWSGEPSRAETSDHLFRECPVLVKFWTTLSFSNTLIDTTMDFTQWLTWVFDQCPPHHCRIFCCALWAIWGDRNARIHEKKISIGQEIARFVNNYITELNGIKKRNSSKPQELREWSHPPDSIVKINFDGAYDGCHYKSASGIVVRNAEGIIHLSCSETQKEVASTFATEALACRKAV</sequence>
<dbReference type="OrthoDB" id="1001316at2759"/>
<dbReference type="AlphaFoldDB" id="A0A8J5Z366"/>
<dbReference type="PANTHER" id="PTHR47074">
    <property type="entry name" value="BNAC02G40300D PROTEIN"/>
    <property type="match status" value="1"/>
</dbReference>
<accession>A0A8J5Z366</accession>
<evidence type="ECO:0000313" key="2">
    <source>
        <dbReference type="Proteomes" id="UP000701853"/>
    </source>
</evidence>
<protein>
    <recommendedName>
        <fullName evidence="3">RNase H type-1 domain-containing protein</fullName>
    </recommendedName>
</protein>
<organism evidence="1 2">
    <name type="scientific">Gossypium anomalum</name>
    <dbReference type="NCBI Taxonomy" id="47600"/>
    <lineage>
        <taxon>Eukaryota</taxon>
        <taxon>Viridiplantae</taxon>
        <taxon>Streptophyta</taxon>
        <taxon>Embryophyta</taxon>
        <taxon>Tracheophyta</taxon>
        <taxon>Spermatophyta</taxon>
        <taxon>Magnoliopsida</taxon>
        <taxon>eudicotyledons</taxon>
        <taxon>Gunneridae</taxon>
        <taxon>Pentapetalae</taxon>
        <taxon>rosids</taxon>
        <taxon>malvids</taxon>
        <taxon>Malvales</taxon>
        <taxon>Malvaceae</taxon>
        <taxon>Malvoideae</taxon>
        <taxon>Gossypium</taxon>
    </lineage>
</organism>
<dbReference type="Proteomes" id="UP000701853">
    <property type="component" value="Chromosome 6"/>
</dbReference>
<gene>
    <name evidence="1" type="ORF">CXB51_013849</name>
</gene>
<comment type="caution">
    <text evidence="1">The sequence shown here is derived from an EMBL/GenBank/DDBJ whole genome shotgun (WGS) entry which is preliminary data.</text>
</comment>
<proteinExistence type="predicted"/>
<dbReference type="PANTHER" id="PTHR47074:SF61">
    <property type="entry name" value="RNASE H TYPE-1 DOMAIN-CONTAINING PROTEIN"/>
    <property type="match status" value="1"/>
</dbReference>
<keyword evidence="2" id="KW-1185">Reference proteome</keyword>
<evidence type="ECO:0000313" key="1">
    <source>
        <dbReference type="EMBL" id="KAG8490621.1"/>
    </source>
</evidence>
<evidence type="ECO:0008006" key="3">
    <source>
        <dbReference type="Google" id="ProtNLM"/>
    </source>
</evidence>
<reference evidence="1 2" key="1">
    <citation type="journal article" date="2021" name="bioRxiv">
        <title>The Gossypium anomalum genome as a resource for cotton improvement and evolutionary analysis of hybrid incompatibility.</title>
        <authorList>
            <person name="Grover C.E."/>
            <person name="Yuan D."/>
            <person name="Arick M.A."/>
            <person name="Miller E.R."/>
            <person name="Hu G."/>
            <person name="Peterson D.G."/>
            <person name="Wendel J.F."/>
            <person name="Udall J.A."/>
        </authorList>
    </citation>
    <scope>NUCLEOTIDE SEQUENCE [LARGE SCALE GENOMIC DNA]</scope>
    <source>
        <strain evidence="1">JFW-Udall</strain>
        <tissue evidence="1">Leaf</tissue>
    </source>
</reference>
<name>A0A8J5Z366_9ROSI</name>